<gene>
    <name evidence="8 11" type="primary">trpA</name>
    <name evidence="11" type="ORF">Q5761_07425</name>
</gene>
<keyword evidence="5 8" id="KW-0057">Aromatic amino acid biosynthesis</keyword>
<protein>
    <recommendedName>
        <fullName evidence="8">Tryptophan synthase alpha chain</fullName>
        <ecNumber evidence="8">4.2.1.20</ecNumber>
    </recommendedName>
</protein>
<reference evidence="11 12" key="1">
    <citation type="submission" date="2023-08" db="EMBL/GenBank/DDBJ databases">
        <title>Genome sequence of Thermaerobacter compostii strain Ins1, a spore-forming filamentous bacterium isolated from a deep geothermal reservoir.</title>
        <authorList>
            <person name="Bregnard D."/>
            <person name="Gonzalez D."/>
            <person name="Junier P."/>
        </authorList>
    </citation>
    <scope>NUCLEOTIDE SEQUENCE [LARGE SCALE GENOMIC DNA]</scope>
    <source>
        <strain evidence="11 12">Ins1</strain>
    </source>
</reference>
<comment type="function">
    <text evidence="8">The alpha subunit is responsible for the aldol cleavage of indoleglycerol phosphate to indole and glyceraldehyde 3-phosphate.</text>
</comment>
<dbReference type="InterPro" id="IPR011060">
    <property type="entry name" value="RibuloseP-bd_barrel"/>
</dbReference>
<comment type="catalytic activity">
    <reaction evidence="7 8">
        <text>(1S,2R)-1-C-(indol-3-yl)glycerol 3-phosphate + L-serine = D-glyceraldehyde 3-phosphate + L-tryptophan + H2O</text>
        <dbReference type="Rhea" id="RHEA:10532"/>
        <dbReference type="ChEBI" id="CHEBI:15377"/>
        <dbReference type="ChEBI" id="CHEBI:33384"/>
        <dbReference type="ChEBI" id="CHEBI:57912"/>
        <dbReference type="ChEBI" id="CHEBI:58866"/>
        <dbReference type="ChEBI" id="CHEBI:59776"/>
        <dbReference type="EC" id="4.2.1.20"/>
    </reaction>
</comment>
<evidence type="ECO:0000256" key="4">
    <source>
        <dbReference type="ARBA" id="ARBA00022822"/>
    </source>
</evidence>
<dbReference type="Gene3D" id="3.20.20.70">
    <property type="entry name" value="Aldolase class I"/>
    <property type="match status" value="1"/>
</dbReference>
<organism evidence="11 12">
    <name type="scientific">Thermaerobacter composti</name>
    <dbReference type="NCBI Taxonomy" id="554949"/>
    <lineage>
        <taxon>Bacteria</taxon>
        <taxon>Bacillati</taxon>
        <taxon>Bacillota</taxon>
        <taxon>Clostridia</taxon>
        <taxon>Eubacteriales</taxon>
        <taxon>Clostridiales Family XVII. Incertae Sedis</taxon>
        <taxon>Thermaerobacter</taxon>
    </lineage>
</organism>
<dbReference type="RefSeq" id="WP_318750068.1">
    <property type="nucleotide sequence ID" value="NZ_CP132508.1"/>
</dbReference>
<evidence type="ECO:0000256" key="2">
    <source>
        <dbReference type="ARBA" id="ARBA00011270"/>
    </source>
</evidence>
<dbReference type="SUPFAM" id="SSF51366">
    <property type="entry name" value="Ribulose-phoshate binding barrel"/>
    <property type="match status" value="1"/>
</dbReference>
<dbReference type="Pfam" id="PF00290">
    <property type="entry name" value="Trp_syntA"/>
    <property type="match status" value="1"/>
</dbReference>
<dbReference type="PROSITE" id="PS00167">
    <property type="entry name" value="TRP_SYNTHASE_ALPHA"/>
    <property type="match status" value="1"/>
</dbReference>
<evidence type="ECO:0000313" key="12">
    <source>
        <dbReference type="Proteomes" id="UP001304683"/>
    </source>
</evidence>
<dbReference type="EC" id="4.2.1.20" evidence="8"/>
<feature type="active site" description="Proton acceptor" evidence="8">
    <location>
        <position position="93"/>
    </location>
</feature>
<dbReference type="Proteomes" id="UP001304683">
    <property type="component" value="Chromosome"/>
</dbReference>
<accession>A0ABZ0QLB1</accession>
<comment type="similarity">
    <text evidence="8 9">Belongs to the TrpA family.</text>
</comment>
<keyword evidence="3 8" id="KW-0028">Amino-acid biosynthesis</keyword>
<dbReference type="InterPro" id="IPR002028">
    <property type="entry name" value="Trp_synthase_suA"/>
</dbReference>
<keyword evidence="6 8" id="KW-0456">Lyase</keyword>
<proteinExistence type="inferred from homology"/>
<dbReference type="EMBL" id="CP132508">
    <property type="protein sequence ID" value="WPD18216.1"/>
    <property type="molecule type" value="Genomic_DNA"/>
</dbReference>
<dbReference type="PANTHER" id="PTHR43406:SF1">
    <property type="entry name" value="TRYPTOPHAN SYNTHASE ALPHA CHAIN, CHLOROPLASTIC"/>
    <property type="match status" value="1"/>
</dbReference>
<dbReference type="PANTHER" id="PTHR43406">
    <property type="entry name" value="TRYPTOPHAN SYNTHASE, ALPHA CHAIN"/>
    <property type="match status" value="1"/>
</dbReference>
<name>A0ABZ0QLB1_9FIRM</name>
<feature type="region of interest" description="Disordered" evidence="10">
    <location>
        <begin position="1"/>
        <end position="42"/>
    </location>
</feature>
<feature type="active site" description="Proton acceptor" evidence="8">
    <location>
        <position position="104"/>
    </location>
</feature>
<evidence type="ECO:0000256" key="1">
    <source>
        <dbReference type="ARBA" id="ARBA00004733"/>
    </source>
</evidence>
<evidence type="ECO:0000313" key="11">
    <source>
        <dbReference type="EMBL" id="WPD18216.1"/>
    </source>
</evidence>
<dbReference type="CDD" id="cd04724">
    <property type="entry name" value="Tryptophan_synthase_alpha"/>
    <property type="match status" value="1"/>
</dbReference>
<dbReference type="InterPro" id="IPR013785">
    <property type="entry name" value="Aldolase_TIM"/>
</dbReference>
<dbReference type="InterPro" id="IPR018204">
    <property type="entry name" value="Trp_synthase_alpha_AS"/>
</dbReference>
<evidence type="ECO:0000256" key="7">
    <source>
        <dbReference type="ARBA" id="ARBA00049047"/>
    </source>
</evidence>
<dbReference type="GO" id="GO:0004834">
    <property type="term" value="F:tryptophan synthase activity"/>
    <property type="evidence" value="ECO:0007669"/>
    <property type="project" value="UniProtKB-EC"/>
</dbReference>
<keyword evidence="12" id="KW-1185">Reference proteome</keyword>
<comment type="subunit">
    <text evidence="2 8">Tetramer of two alpha and two beta chains.</text>
</comment>
<dbReference type="HAMAP" id="MF_00131">
    <property type="entry name" value="Trp_synth_alpha"/>
    <property type="match status" value="1"/>
</dbReference>
<evidence type="ECO:0000256" key="10">
    <source>
        <dbReference type="SAM" id="MobiDB-lite"/>
    </source>
</evidence>
<evidence type="ECO:0000256" key="3">
    <source>
        <dbReference type="ARBA" id="ARBA00022605"/>
    </source>
</evidence>
<evidence type="ECO:0000256" key="5">
    <source>
        <dbReference type="ARBA" id="ARBA00023141"/>
    </source>
</evidence>
<evidence type="ECO:0000256" key="9">
    <source>
        <dbReference type="RuleBase" id="RU003662"/>
    </source>
</evidence>
<comment type="pathway">
    <text evidence="1 8">Amino-acid biosynthesis; L-tryptophan biosynthesis; L-tryptophan from chorismate: step 5/5.</text>
</comment>
<sequence>MRPEAPAGAATPAAGDADAVAGGAGAAGTAPASSASTGAGVAEPNNRLDHALARARAEGRAALIVYVTAGHPDLHATRRLVPALFEAGADVVELGMPFSDPLADGPTIQRSTQHALAQGVRLPDVLDLVRGLRTDGVAGAVVLLSYANPLLARGLLDEPAPLATAGFDGVIVPDLPLVERGPVEAAFRAAGLHLIPMVAPTSSPQHVRRAVAGRGGFVYCVSVTGVTGARKDLPAELPRWLDRVRAAGQRPVVVGFGVSGPDQVRALAAHADGVIVGSALVERIEEAARITDADAPDGDHRTRAVVDAATAFIATLRRAVAGDRA</sequence>
<dbReference type="NCBIfam" id="TIGR00262">
    <property type="entry name" value="trpA"/>
    <property type="match status" value="1"/>
</dbReference>
<keyword evidence="4 8" id="KW-0822">Tryptophan biosynthesis</keyword>
<evidence type="ECO:0000256" key="6">
    <source>
        <dbReference type="ARBA" id="ARBA00023239"/>
    </source>
</evidence>
<evidence type="ECO:0000256" key="8">
    <source>
        <dbReference type="HAMAP-Rule" id="MF_00131"/>
    </source>
</evidence>